<sequence length="257" mass="28417">MEVWLAGNVTSNAHLIGACIPRVACDFERLASSQPFLQHVGVDHLQLLLQSPWICDGNETVKFKALCTWLRVSTVNAEPTKRERHFKHLLELINMNRLSKEFVIEASLGGLDFNLSENARWRKLPPMPTPRYGTGAAHIPGVGDIVVGGHTETTHKKMHVDIAEIFLTASSPLGHVGSWCEITPMLHTRFRPSAEFFNGKVYVTGGKTSVEILPLFPEGPSQWTEVINTTFDPSSIISINGSLLFGCESSLLITVLF</sequence>
<reference evidence="6" key="1">
    <citation type="submission" date="2017-02" db="UniProtKB">
        <authorList>
            <consortium name="WormBaseParasite"/>
        </authorList>
    </citation>
    <scope>IDENTIFICATION</scope>
</reference>
<dbReference type="Proteomes" id="UP000278807">
    <property type="component" value="Unassembled WGS sequence"/>
</dbReference>
<feature type="domain" description="BACK" evidence="3">
    <location>
        <begin position="10"/>
        <end position="105"/>
    </location>
</feature>
<evidence type="ECO:0000313" key="6">
    <source>
        <dbReference type="WBParaSite" id="HNAJ_0000958701-mRNA-1"/>
    </source>
</evidence>
<proteinExistence type="predicted"/>
<dbReference type="PANTHER" id="PTHR45632">
    <property type="entry name" value="LD33804P"/>
    <property type="match status" value="1"/>
</dbReference>
<dbReference type="EMBL" id="UZAE01012666">
    <property type="protein sequence ID" value="VDO06147.1"/>
    <property type="molecule type" value="Genomic_DNA"/>
</dbReference>
<keyword evidence="1" id="KW-0880">Kelch repeat</keyword>
<evidence type="ECO:0000313" key="4">
    <source>
        <dbReference type="EMBL" id="VDO06147.1"/>
    </source>
</evidence>
<name>A0A0R3TPZ9_RODNA</name>
<evidence type="ECO:0000256" key="2">
    <source>
        <dbReference type="ARBA" id="ARBA00022737"/>
    </source>
</evidence>
<accession>A0A0R3TPZ9</accession>
<dbReference type="Pfam" id="PF07707">
    <property type="entry name" value="BACK"/>
    <property type="match status" value="1"/>
</dbReference>
<gene>
    <name evidence="4" type="ORF">HNAJ_LOCUS9582</name>
</gene>
<keyword evidence="2" id="KW-0677">Repeat</keyword>
<dbReference type="PANTHER" id="PTHR45632:SF3">
    <property type="entry name" value="KELCH-LIKE PROTEIN 32"/>
    <property type="match status" value="1"/>
</dbReference>
<dbReference type="Gene3D" id="2.120.10.80">
    <property type="entry name" value="Kelch-type beta propeller"/>
    <property type="match status" value="1"/>
</dbReference>
<dbReference type="InterPro" id="IPR011705">
    <property type="entry name" value="BACK"/>
</dbReference>
<evidence type="ECO:0000256" key="1">
    <source>
        <dbReference type="ARBA" id="ARBA00022441"/>
    </source>
</evidence>
<protein>
    <submittedName>
        <fullName evidence="6">BACK domain-containing protein</fullName>
    </submittedName>
</protein>
<evidence type="ECO:0000313" key="5">
    <source>
        <dbReference type="Proteomes" id="UP000278807"/>
    </source>
</evidence>
<reference evidence="4 5" key="2">
    <citation type="submission" date="2018-11" db="EMBL/GenBank/DDBJ databases">
        <authorList>
            <consortium name="Pathogen Informatics"/>
        </authorList>
    </citation>
    <scope>NUCLEOTIDE SEQUENCE [LARGE SCALE GENOMIC DNA]</scope>
</reference>
<dbReference type="SUPFAM" id="SSF117281">
    <property type="entry name" value="Kelch motif"/>
    <property type="match status" value="1"/>
</dbReference>
<keyword evidence="5" id="KW-1185">Reference proteome</keyword>
<dbReference type="Gene3D" id="1.25.40.420">
    <property type="match status" value="1"/>
</dbReference>
<dbReference type="AlphaFoldDB" id="A0A0R3TPZ9"/>
<dbReference type="InterPro" id="IPR015915">
    <property type="entry name" value="Kelch-typ_b-propeller"/>
</dbReference>
<dbReference type="OrthoDB" id="6253194at2759"/>
<organism evidence="6">
    <name type="scientific">Rodentolepis nana</name>
    <name type="common">Dwarf tapeworm</name>
    <name type="synonym">Hymenolepis nana</name>
    <dbReference type="NCBI Taxonomy" id="102285"/>
    <lineage>
        <taxon>Eukaryota</taxon>
        <taxon>Metazoa</taxon>
        <taxon>Spiralia</taxon>
        <taxon>Lophotrochozoa</taxon>
        <taxon>Platyhelminthes</taxon>
        <taxon>Cestoda</taxon>
        <taxon>Eucestoda</taxon>
        <taxon>Cyclophyllidea</taxon>
        <taxon>Hymenolepididae</taxon>
        <taxon>Rodentolepis</taxon>
    </lineage>
</organism>
<evidence type="ECO:0000259" key="3">
    <source>
        <dbReference type="Pfam" id="PF07707"/>
    </source>
</evidence>
<dbReference type="WBParaSite" id="HNAJ_0000958701-mRNA-1">
    <property type="protein sequence ID" value="HNAJ_0000958701-mRNA-1"/>
    <property type="gene ID" value="HNAJ_0000958701"/>
</dbReference>